<gene>
    <name evidence="4" type="ORF">FNW17_12655</name>
</gene>
<dbReference type="AlphaFoldDB" id="A0A553C7Z4"/>
<dbReference type="GO" id="GO:0016787">
    <property type="term" value="F:hydrolase activity"/>
    <property type="evidence" value="ECO:0007669"/>
    <property type="project" value="UniProtKB-KW"/>
</dbReference>
<dbReference type="InterPro" id="IPR012338">
    <property type="entry name" value="Beta-lactam/transpept-like"/>
</dbReference>
<dbReference type="Gene3D" id="2.40.128.600">
    <property type="match status" value="1"/>
</dbReference>
<feature type="domain" description="Beta-lactamase-related" evidence="2">
    <location>
        <begin position="25"/>
        <end position="363"/>
    </location>
</feature>
<dbReference type="InterPro" id="IPR021860">
    <property type="entry name" value="Peptidase_S12_Pab87-rel_C"/>
</dbReference>
<reference evidence="4 5" key="1">
    <citation type="submission" date="2019-07" db="EMBL/GenBank/DDBJ databases">
        <title>Novel species of Flavobacterium.</title>
        <authorList>
            <person name="Liu Q."/>
            <person name="Xin Y.-H."/>
        </authorList>
    </citation>
    <scope>NUCLEOTIDE SEQUENCE [LARGE SCALE GENOMIC DNA]</scope>
    <source>
        <strain evidence="4 5">LB3P56</strain>
    </source>
</reference>
<dbReference type="SUPFAM" id="SSF56601">
    <property type="entry name" value="beta-lactamase/transpeptidase-like"/>
    <property type="match status" value="1"/>
</dbReference>
<keyword evidence="1" id="KW-0732">Signal</keyword>
<dbReference type="OrthoDB" id="1522765at2"/>
<dbReference type="InterPro" id="IPR001466">
    <property type="entry name" value="Beta-lactam-related"/>
</dbReference>
<dbReference type="Pfam" id="PF11954">
    <property type="entry name" value="DUF3471"/>
    <property type="match status" value="1"/>
</dbReference>
<feature type="signal peptide" evidence="1">
    <location>
        <begin position="1"/>
        <end position="18"/>
    </location>
</feature>
<name>A0A553C7Z4_9FLAO</name>
<proteinExistence type="predicted"/>
<dbReference type="Gene3D" id="3.40.710.10">
    <property type="entry name" value="DD-peptidase/beta-lactamase superfamily"/>
    <property type="match status" value="1"/>
</dbReference>
<protein>
    <submittedName>
        <fullName evidence="4">Serine hydrolase</fullName>
    </submittedName>
</protein>
<evidence type="ECO:0000313" key="5">
    <source>
        <dbReference type="Proteomes" id="UP000318585"/>
    </source>
</evidence>
<evidence type="ECO:0000259" key="3">
    <source>
        <dbReference type="Pfam" id="PF11954"/>
    </source>
</evidence>
<keyword evidence="4" id="KW-0378">Hydrolase</keyword>
<dbReference type="PANTHER" id="PTHR46825:SF15">
    <property type="entry name" value="BETA-LACTAMASE-RELATED DOMAIN-CONTAINING PROTEIN"/>
    <property type="match status" value="1"/>
</dbReference>
<dbReference type="InterPro" id="IPR050491">
    <property type="entry name" value="AmpC-like"/>
</dbReference>
<evidence type="ECO:0000313" key="4">
    <source>
        <dbReference type="EMBL" id="TRX16606.1"/>
    </source>
</evidence>
<comment type="caution">
    <text evidence="4">The sequence shown here is derived from an EMBL/GenBank/DDBJ whole genome shotgun (WGS) entry which is preliminary data.</text>
</comment>
<organism evidence="4 5">
    <name type="scientific">Flavobacterium franklandianum</name>
    <dbReference type="NCBI Taxonomy" id="2594430"/>
    <lineage>
        <taxon>Bacteria</taxon>
        <taxon>Pseudomonadati</taxon>
        <taxon>Bacteroidota</taxon>
        <taxon>Flavobacteriia</taxon>
        <taxon>Flavobacteriales</taxon>
        <taxon>Flavobacteriaceae</taxon>
        <taxon>Flavobacterium</taxon>
    </lineage>
</organism>
<dbReference type="Proteomes" id="UP000318585">
    <property type="component" value="Unassembled WGS sequence"/>
</dbReference>
<dbReference type="Pfam" id="PF00144">
    <property type="entry name" value="Beta-lactamase"/>
    <property type="match status" value="1"/>
</dbReference>
<keyword evidence="5" id="KW-1185">Reference proteome</keyword>
<feature type="chain" id="PRO_5022212031" evidence="1">
    <location>
        <begin position="19"/>
        <end position="516"/>
    </location>
</feature>
<feature type="domain" description="Peptidase S12 Pab87-related C-terminal" evidence="3">
    <location>
        <begin position="417"/>
        <end position="512"/>
    </location>
</feature>
<dbReference type="PANTHER" id="PTHR46825">
    <property type="entry name" value="D-ALANYL-D-ALANINE-CARBOXYPEPTIDASE/ENDOPEPTIDASE AMPH"/>
    <property type="match status" value="1"/>
</dbReference>
<sequence length="516" mass="58774">MRKLIALFILLITCNSFAQISEKQVDELVENTLKSFNVPGIAVAIVKDRKMVLSKGYGVKSILNNEKVDANTLFGIASNSKAFTTAALSMLVDEKKINWDDKVIQYIPEFKMYNEYVTNEFTIRDLVTHRSGLGLGAGDLMIWPDGSDFITTDIIHNLQYLKPVSAFRTKYDYDNLLYIVAGEVIAKVSGQSWCDFIEERIMKPLEMNNSAASFVRLKDTTNIIAPHVPTDGKLKIISRYKNQAFDAAAGIYSSVNDLSKWMILQLQNGKYGSEKQFQLFSKKEQNEMWSLQTIIPANTRPPYNTHFSGYGLGWFLSDIKGYKQVTHTGGLEGIVTQTTLFPELNLGIVVLTNQQSGAAFTAITNTIKDSYLNIPYANYVEMYSKREKDNIAEADKTTVEVWATVAKNQKNKLKIDYKKYTSLYVDNWFGKVELSEKKGKLFFKSIRSPQLAGEIFYYKDNIFAVKWNNRSFNADAFLFFEMDEKGKSIGIKMKPISDLTDFSYDFQDLDFVRVRE</sequence>
<evidence type="ECO:0000256" key="1">
    <source>
        <dbReference type="SAM" id="SignalP"/>
    </source>
</evidence>
<accession>A0A553C7Z4</accession>
<dbReference type="RefSeq" id="WP_144071828.1">
    <property type="nucleotide sequence ID" value="NZ_VJZR01000012.1"/>
</dbReference>
<evidence type="ECO:0000259" key="2">
    <source>
        <dbReference type="Pfam" id="PF00144"/>
    </source>
</evidence>
<dbReference type="EMBL" id="VJZR01000012">
    <property type="protein sequence ID" value="TRX16606.1"/>
    <property type="molecule type" value="Genomic_DNA"/>
</dbReference>